<accession>A0A9P0M0I6</accession>
<comment type="caution">
    <text evidence="1">The sequence shown here is derived from an EMBL/GenBank/DDBJ whole genome shotgun (WGS) entry which is preliminary data.</text>
</comment>
<name>A0A9P0M0I6_ACAOB</name>
<dbReference type="Proteomes" id="UP001152888">
    <property type="component" value="Unassembled WGS sequence"/>
</dbReference>
<organism evidence="1 2">
    <name type="scientific">Acanthoscelides obtectus</name>
    <name type="common">Bean weevil</name>
    <name type="synonym">Bruchus obtectus</name>
    <dbReference type="NCBI Taxonomy" id="200917"/>
    <lineage>
        <taxon>Eukaryota</taxon>
        <taxon>Metazoa</taxon>
        <taxon>Ecdysozoa</taxon>
        <taxon>Arthropoda</taxon>
        <taxon>Hexapoda</taxon>
        <taxon>Insecta</taxon>
        <taxon>Pterygota</taxon>
        <taxon>Neoptera</taxon>
        <taxon>Endopterygota</taxon>
        <taxon>Coleoptera</taxon>
        <taxon>Polyphaga</taxon>
        <taxon>Cucujiformia</taxon>
        <taxon>Chrysomeloidea</taxon>
        <taxon>Chrysomelidae</taxon>
        <taxon>Bruchinae</taxon>
        <taxon>Bruchini</taxon>
        <taxon>Acanthoscelides</taxon>
    </lineage>
</organism>
<protein>
    <submittedName>
        <fullName evidence="1">Uncharacterized protein</fullName>
    </submittedName>
</protein>
<proteinExistence type="predicted"/>
<keyword evidence="2" id="KW-1185">Reference proteome</keyword>
<dbReference type="EMBL" id="CAKOFQ010007530">
    <property type="protein sequence ID" value="CAH2003105.1"/>
    <property type="molecule type" value="Genomic_DNA"/>
</dbReference>
<evidence type="ECO:0000313" key="1">
    <source>
        <dbReference type="EMBL" id="CAH2003105.1"/>
    </source>
</evidence>
<reference evidence="1" key="1">
    <citation type="submission" date="2022-03" db="EMBL/GenBank/DDBJ databases">
        <authorList>
            <person name="Sayadi A."/>
        </authorList>
    </citation>
    <scope>NUCLEOTIDE SEQUENCE</scope>
</reference>
<sequence>MPKILTPFKDRNLQIPFKIHLCDDSLQTNNFTIRNFTNSHNDLTSQLARLTSDQIILIINFKDKFNHENLLSSFPLKRQLKIFRKPQIKTH</sequence>
<dbReference type="AlphaFoldDB" id="A0A9P0M0I6"/>
<gene>
    <name evidence="1" type="ORF">ACAOBT_LOCUS27182</name>
</gene>
<evidence type="ECO:0000313" key="2">
    <source>
        <dbReference type="Proteomes" id="UP001152888"/>
    </source>
</evidence>